<dbReference type="Gene3D" id="2.140.10.30">
    <property type="entry name" value="Dipeptidylpeptidase IV, N-terminal domain"/>
    <property type="match status" value="1"/>
</dbReference>
<organism evidence="4 5">
    <name type="scientific">Niabella drilacis (strain DSM 25811 / CCM 8410 / CCUG 62505 / LMG 26954 / E90)</name>
    <dbReference type="NCBI Taxonomy" id="1285928"/>
    <lineage>
        <taxon>Bacteria</taxon>
        <taxon>Pseudomonadati</taxon>
        <taxon>Bacteroidota</taxon>
        <taxon>Chitinophagia</taxon>
        <taxon>Chitinophagales</taxon>
        <taxon>Chitinophagaceae</taxon>
        <taxon>Niabella</taxon>
    </lineage>
</organism>
<accession>A0A1G6S547</accession>
<feature type="domain" description="Dipeptidylpeptidase IV N-terminal" evidence="3">
    <location>
        <begin position="124"/>
        <end position="454"/>
    </location>
</feature>
<feature type="chain" id="PRO_5011666394" evidence="1">
    <location>
        <begin position="20"/>
        <end position="749"/>
    </location>
</feature>
<feature type="domain" description="Peptidase S9 prolyl oligopeptidase catalytic" evidence="2">
    <location>
        <begin position="542"/>
        <end position="737"/>
    </location>
</feature>
<dbReference type="EMBL" id="FMZO01000006">
    <property type="protein sequence ID" value="SDD11326.1"/>
    <property type="molecule type" value="Genomic_DNA"/>
</dbReference>
<keyword evidence="4" id="KW-0031">Aminopeptidase</keyword>
<evidence type="ECO:0000313" key="5">
    <source>
        <dbReference type="Proteomes" id="UP000198757"/>
    </source>
</evidence>
<dbReference type="GO" id="GO:0006508">
    <property type="term" value="P:proteolysis"/>
    <property type="evidence" value="ECO:0007669"/>
    <property type="project" value="InterPro"/>
</dbReference>
<dbReference type="STRING" id="1285928.SAMN04487894_10675"/>
<protein>
    <submittedName>
        <fullName evidence="4">Dipeptidyl aminopeptidase/acylaminoacyl peptidase</fullName>
    </submittedName>
</protein>
<dbReference type="Pfam" id="PF00326">
    <property type="entry name" value="Peptidase_S9"/>
    <property type="match status" value="1"/>
</dbReference>
<dbReference type="Proteomes" id="UP000198757">
    <property type="component" value="Unassembled WGS sequence"/>
</dbReference>
<dbReference type="InterPro" id="IPR029058">
    <property type="entry name" value="AB_hydrolase_fold"/>
</dbReference>
<dbReference type="PANTHER" id="PTHR11731">
    <property type="entry name" value="PROTEASE FAMILY S9B,C DIPEPTIDYL-PEPTIDASE IV-RELATED"/>
    <property type="match status" value="1"/>
</dbReference>
<proteinExistence type="predicted"/>
<keyword evidence="5" id="KW-1185">Reference proteome</keyword>
<keyword evidence="1" id="KW-0732">Signal</keyword>
<feature type="signal peptide" evidence="1">
    <location>
        <begin position="1"/>
        <end position="19"/>
    </location>
</feature>
<keyword evidence="4" id="KW-0378">Hydrolase</keyword>
<evidence type="ECO:0000259" key="2">
    <source>
        <dbReference type="Pfam" id="PF00326"/>
    </source>
</evidence>
<dbReference type="PANTHER" id="PTHR11731:SF118">
    <property type="entry name" value="BLR1971 PROTEIN"/>
    <property type="match status" value="1"/>
</dbReference>
<dbReference type="InterPro" id="IPR002469">
    <property type="entry name" value="Peptidase_S9B_N"/>
</dbReference>
<dbReference type="InterPro" id="IPR001375">
    <property type="entry name" value="Peptidase_S9_cat"/>
</dbReference>
<keyword evidence="4" id="KW-0645">Protease</keyword>
<reference evidence="5" key="1">
    <citation type="submission" date="2016-10" db="EMBL/GenBank/DDBJ databases">
        <authorList>
            <person name="Varghese N."/>
            <person name="Submissions S."/>
        </authorList>
    </citation>
    <scope>NUCLEOTIDE SEQUENCE [LARGE SCALE GENOMIC DNA]</scope>
    <source>
        <strain evidence="5">DSM 25811 / CCM 8410 / LMG 26954 / E90</strain>
    </source>
</reference>
<dbReference type="InterPro" id="IPR050278">
    <property type="entry name" value="Serine_Prot_S9B/DPPIV"/>
</dbReference>
<dbReference type="Pfam" id="PF00930">
    <property type="entry name" value="DPPIV_N"/>
    <property type="match status" value="1"/>
</dbReference>
<evidence type="ECO:0000259" key="3">
    <source>
        <dbReference type="Pfam" id="PF00930"/>
    </source>
</evidence>
<name>A0A1G6S547_NIADE</name>
<dbReference type="RefSeq" id="WP_090390605.1">
    <property type="nucleotide sequence ID" value="NZ_FMZO01000006.1"/>
</dbReference>
<gene>
    <name evidence="4" type="ORF">SAMN04487894_10675</name>
</gene>
<sequence length="749" mass="85336">MKQYCTLFLLLTIVSSLKAQQVTRQDYARAVSFIYSNLVNKKIFNTTTPHNWFADSTGLSFLTQDKSGKVFYKLDWKKMKPERMFDHERLAKLLSDSLKKEVSATDLPLTAARYADKTHIDINAAGKDYILDLNTYTIVRKHRPENRRKEGTSPDGKWVAYTKDHNLFVRSTATGEVKQLSKDGAKHYEYATYYGWGELIEGENGERPPHFSVNWSPDSKWIQAYICDLRKAEKMYLLDWSIDTLYKPKLLSYYRGSPGDTNMIYMTPVFFNIATGEMIRKDAFRNVNAASCDWSREPGIAYIKNLVRGYQQVDLFRLDLTTGTQDNVYSETSATNIDNYNSYLTKDPAKILFTSEKSGWKQVYLLNPKSKSVTPITNGAFYVNDLLFLDEKAQVLFFTASGKEAGRNPYYQHLYRVKLDGTGLTLLTPENANHDITVSPDGKYFTDNISTLDQAPVFVLRDSKNGRIIAELNKANIDALLAMNYHFPEAFTATGRDGVTTIYGALWKPTNFDPAKKYPVIDQTYTGPHTFMFPQNFVSSISRSNQALAELGFIVITVDGLGTANRSKAFHNVSYKNMGKNLTDHVLAIRELGKKYSWMDTDRVGIFGHSAGGYDAGHAVLEFPDFYKVAVASSADHDFRMEKDWWPEMYMGWPVDSTYEQVSNITMAGNLKGKLLIVHGGIDENVNPSATFKLAEALVKADKDFDMLILPSQHHGYVGKYNDYFTKKKWNYFVEHLLGLKPIWEFEMK</sequence>
<dbReference type="SUPFAM" id="SSF82171">
    <property type="entry name" value="DPP6 N-terminal domain-like"/>
    <property type="match status" value="1"/>
</dbReference>
<dbReference type="GO" id="GO:0008236">
    <property type="term" value="F:serine-type peptidase activity"/>
    <property type="evidence" value="ECO:0007669"/>
    <property type="project" value="InterPro"/>
</dbReference>
<dbReference type="SUPFAM" id="SSF53474">
    <property type="entry name" value="alpha/beta-Hydrolases"/>
    <property type="match status" value="1"/>
</dbReference>
<evidence type="ECO:0000313" key="4">
    <source>
        <dbReference type="EMBL" id="SDD11326.1"/>
    </source>
</evidence>
<dbReference type="OrthoDB" id="9812921at2"/>
<dbReference type="GO" id="GO:0004177">
    <property type="term" value="F:aminopeptidase activity"/>
    <property type="evidence" value="ECO:0007669"/>
    <property type="project" value="UniProtKB-KW"/>
</dbReference>
<evidence type="ECO:0000256" key="1">
    <source>
        <dbReference type="SAM" id="SignalP"/>
    </source>
</evidence>
<dbReference type="AlphaFoldDB" id="A0A1G6S547"/>
<dbReference type="Gene3D" id="3.40.50.1820">
    <property type="entry name" value="alpha/beta hydrolase"/>
    <property type="match status" value="1"/>
</dbReference>